<comment type="caution">
    <text evidence="1">The sequence shown here is derived from an EMBL/GenBank/DDBJ whole genome shotgun (WGS) entry which is preliminary data.</text>
</comment>
<protein>
    <submittedName>
        <fullName evidence="1">SGNH/GDSL hydrolase family protein</fullName>
    </submittedName>
</protein>
<proteinExistence type="predicted"/>
<keyword evidence="2" id="KW-1185">Reference proteome</keyword>
<dbReference type="Proteomes" id="UP001652432">
    <property type="component" value="Unassembled WGS sequence"/>
</dbReference>
<keyword evidence="1" id="KW-0378">Hydrolase</keyword>
<name>A0ABT2T6C1_9FIRM</name>
<dbReference type="GO" id="GO:0016787">
    <property type="term" value="F:hydrolase activity"/>
    <property type="evidence" value="ECO:0007669"/>
    <property type="project" value="UniProtKB-KW"/>
</dbReference>
<organism evidence="1 2">
    <name type="scientific">Suilimivivens aceti</name>
    <dbReference type="NCBI Taxonomy" id="2981774"/>
    <lineage>
        <taxon>Bacteria</taxon>
        <taxon>Bacillati</taxon>
        <taxon>Bacillota</taxon>
        <taxon>Clostridia</taxon>
        <taxon>Lachnospirales</taxon>
        <taxon>Lachnospiraceae</taxon>
        <taxon>Suilimivivens</taxon>
    </lineage>
</organism>
<reference evidence="1 2" key="1">
    <citation type="journal article" date="2021" name="ISME Commun">
        <title>Automated analysis of genomic sequences facilitates high-throughput and comprehensive description of bacteria.</title>
        <authorList>
            <person name="Hitch T.C.A."/>
        </authorList>
    </citation>
    <scope>NUCLEOTIDE SEQUENCE [LARGE SCALE GENOMIC DNA]</scope>
    <source>
        <strain evidence="1 2">Sanger_18</strain>
    </source>
</reference>
<dbReference type="RefSeq" id="WP_262575334.1">
    <property type="nucleotide sequence ID" value="NZ_JAOQKJ010000010.1"/>
</dbReference>
<dbReference type="EMBL" id="JAOQKJ010000010">
    <property type="protein sequence ID" value="MCU6745299.1"/>
    <property type="molecule type" value="Genomic_DNA"/>
</dbReference>
<sequence>MMAKRFLKYFFTGTAVLLLLCILLVVTFDPFYQYHKPLPGLKAVLTDKEYQCAGSLKNFDYDAVIAGSSVSENYNNHWFDEGFNCTSIKAIRSYGATADLCYLLDIAFQDHSINYVFYNLDPSALCADPVTTFESTGCPMYLYDDNHLNDIEYLLNKDVLFEKIPYMIAQSLTGDYDEGNSYNWAQWKSFNEDMILGLYIRKMNIEDMKPETCYQDKLDGNLALLCAEIEAHPETQFKISIPPYSMLWWDNIYRNGETESYLYNMEQAMEKLLTYENVELYYFLNDREIVTDLDNYMDLLHFSPEINQYICDSMIRNDHKVTEANCHEIIEDSRSLAYQAVNELIKPYEDRIKVDIYD</sequence>
<gene>
    <name evidence="1" type="ORF">OCV77_12505</name>
</gene>
<accession>A0ABT2T6C1</accession>
<evidence type="ECO:0000313" key="2">
    <source>
        <dbReference type="Proteomes" id="UP001652432"/>
    </source>
</evidence>
<evidence type="ECO:0000313" key="1">
    <source>
        <dbReference type="EMBL" id="MCU6745299.1"/>
    </source>
</evidence>